<gene>
    <name evidence="1" type="ORF">JYZ213_LOCUS47257</name>
</gene>
<name>A0A815YAG4_9BILA</name>
<evidence type="ECO:0000313" key="1">
    <source>
        <dbReference type="EMBL" id="CAF1568997.1"/>
    </source>
</evidence>
<proteinExistence type="predicted"/>
<dbReference type="Proteomes" id="UP000663845">
    <property type="component" value="Unassembled WGS sequence"/>
</dbReference>
<dbReference type="EMBL" id="CAJNOG010008478">
    <property type="protein sequence ID" value="CAF1568997.1"/>
    <property type="molecule type" value="Genomic_DNA"/>
</dbReference>
<sequence length="25" mass="2733">MKERGRDPGLTSRINLQVISNGYAG</sequence>
<dbReference type="AlphaFoldDB" id="A0A815YAG4"/>
<accession>A0A815YAG4</accession>
<protein>
    <submittedName>
        <fullName evidence="1">Uncharacterized protein</fullName>
    </submittedName>
</protein>
<comment type="caution">
    <text evidence="1">The sequence shown here is derived from an EMBL/GenBank/DDBJ whole genome shotgun (WGS) entry which is preliminary data.</text>
</comment>
<feature type="non-terminal residue" evidence="1">
    <location>
        <position position="25"/>
    </location>
</feature>
<organism evidence="1 2">
    <name type="scientific">Adineta steineri</name>
    <dbReference type="NCBI Taxonomy" id="433720"/>
    <lineage>
        <taxon>Eukaryota</taxon>
        <taxon>Metazoa</taxon>
        <taxon>Spiralia</taxon>
        <taxon>Gnathifera</taxon>
        <taxon>Rotifera</taxon>
        <taxon>Eurotatoria</taxon>
        <taxon>Bdelloidea</taxon>
        <taxon>Adinetida</taxon>
        <taxon>Adinetidae</taxon>
        <taxon>Adineta</taxon>
    </lineage>
</organism>
<evidence type="ECO:0000313" key="2">
    <source>
        <dbReference type="Proteomes" id="UP000663845"/>
    </source>
</evidence>
<reference evidence="1" key="1">
    <citation type="submission" date="2021-02" db="EMBL/GenBank/DDBJ databases">
        <authorList>
            <person name="Nowell W R."/>
        </authorList>
    </citation>
    <scope>NUCLEOTIDE SEQUENCE</scope>
</reference>